<proteinExistence type="predicted"/>
<gene>
    <name evidence="2" type="ORF">C1631_023315</name>
</gene>
<organism evidence="2 3">
    <name type="scientific">Chryseobacterium phosphatilyticum</name>
    <dbReference type="NCBI Taxonomy" id="475075"/>
    <lineage>
        <taxon>Bacteria</taxon>
        <taxon>Pseudomonadati</taxon>
        <taxon>Bacteroidota</taxon>
        <taxon>Flavobacteriia</taxon>
        <taxon>Flavobacteriales</taxon>
        <taxon>Weeksellaceae</taxon>
        <taxon>Chryseobacterium group</taxon>
        <taxon>Chryseobacterium</taxon>
    </lineage>
</organism>
<feature type="compositionally biased region" description="Basic residues" evidence="1">
    <location>
        <begin position="38"/>
        <end position="51"/>
    </location>
</feature>
<evidence type="ECO:0000313" key="3">
    <source>
        <dbReference type="Proteomes" id="UP000236594"/>
    </source>
</evidence>
<comment type="caution">
    <text evidence="2">The sequence shown here is derived from an EMBL/GenBank/DDBJ whole genome shotgun (WGS) entry which is preliminary data.</text>
</comment>
<accession>A0A316WBQ0</accession>
<protein>
    <submittedName>
        <fullName evidence="2">Uncharacterized protein</fullName>
    </submittedName>
</protein>
<dbReference type="Proteomes" id="UP000236594">
    <property type="component" value="Unassembled WGS sequence"/>
</dbReference>
<keyword evidence="3" id="KW-1185">Reference proteome</keyword>
<name>A0A316WBQ0_9FLAO</name>
<sequence>PKPAASLILHGVQSTPDEACEPARERAAGRHGDGFGKRGGKRLGKNFRKRLGTQGTGQRAAGRA</sequence>
<reference evidence="2 3" key="1">
    <citation type="submission" date="2018-04" db="EMBL/GenBank/DDBJ databases">
        <title>Draft Genome Sequence of Phosphate-Solubilizing Chryseobacterium sp. ISE14 that is a Biocontrol and Plant Growth-Promoting Rhizobacterium Isolated from Cucumber.</title>
        <authorList>
            <person name="Jeong J.-J."/>
            <person name="Sang M.K."/>
            <person name="Choi I.-G."/>
            <person name="Kim K.D."/>
        </authorList>
    </citation>
    <scope>NUCLEOTIDE SEQUENCE [LARGE SCALE GENOMIC DNA]</scope>
    <source>
        <strain evidence="2 3">ISE14</strain>
    </source>
</reference>
<dbReference type="EMBL" id="PPED02000042">
    <property type="protein sequence ID" value="PWN58845.1"/>
    <property type="molecule type" value="Genomic_DNA"/>
</dbReference>
<dbReference type="AlphaFoldDB" id="A0A316WBQ0"/>
<feature type="compositionally biased region" description="Basic and acidic residues" evidence="1">
    <location>
        <begin position="21"/>
        <end position="36"/>
    </location>
</feature>
<evidence type="ECO:0000256" key="1">
    <source>
        <dbReference type="SAM" id="MobiDB-lite"/>
    </source>
</evidence>
<feature type="region of interest" description="Disordered" evidence="1">
    <location>
        <begin position="13"/>
        <end position="64"/>
    </location>
</feature>
<feature type="non-terminal residue" evidence="2">
    <location>
        <position position="1"/>
    </location>
</feature>
<evidence type="ECO:0000313" key="2">
    <source>
        <dbReference type="EMBL" id="PWN58845.1"/>
    </source>
</evidence>